<dbReference type="AlphaFoldDB" id="F7TAA9"/>
<protein>
    <recommendedName>
        <fullName evidence="1">Phage tail collar domain-containing protein</fullName>
    </recommendedName>
</protein>
<dbReference type="SUPFAM" id="SSF88874">
    <property type="entry name" value="Receptor-binding domain of short tail fibre protein gp12"/>
    <property type="match status" value="1"/>
</dbReference>
<organism evidence="2 3">
    <name type="scientific">Achromobacter insuavis AXX-A</name>
    <dbReference type="NCBI Taxonomy" id="1003200"/>
    <lineage>
        <taxon>Bacteria</taxon>
        <taxon>Pseudomonadati</taxon>
        <taxon>Pseudomonadota</taxon>
        <taxon>Betaproteobacteria</taxon>
        <taxon>Burkholderiales</taxon>
        <taxon>Alcaligenaceae</taxon>
        <taxon>Achromobacter</taxon>
    </lineage>
</organism>
<proteinExistence type="predicted"/>
<dbReference type="PATRIC" id="fig|1003200.3.peg.5825"/>
<name>F7TAA9_9BURK</name>
<comment type="caution">
    <text evidence="2">The sequence shown here is derived from an EMBL/GenBank/DDBJ whole genome shotgun (WGS) entry which is preliminary data.</text>
</comment>
<reference evidence="2 3" key="1">
    <citation type="submission" date="2011-06" db="EMBL/GenBank/DDBJ databases">
        <authorList>
            <person name="Bador J."/>
            <person name="Amoureux L."/>
            <person name="Neuwirth C."/>
        </authorList>
    </citation>
    <scope>NUCLEOTIDE SEQUENCE [LARGE SCALE GENOMIC DNA]</scope>
    <source>
        <strain evidence="2 3">AXX-A</strain>
    </source>
</reference>
<dbReference type="Gene3D" id="3.90.1340.10">
    <property type="entry name" value="Phage tail collar domain"/>
    <property type="match status" value="1"/>
</dbReference>
<dbReference type="eggNOG" id="COG4675">
    <property type="taxonomic scope" value="Bacteria"/>
</dbReference>
<dbReference type="InterPro" id="IPR011083">
    <property type="entry name" value="Phage_tail_collar_dom"/>
</dbReference>
<feature type="domain" description="Phage tail collar" evidence="1">
    <location>
        <begin position="288"/>
        <end position="344"/>
    </location>
</feature>
<evidence type="ECO:0000313" key="2">
    <source>
        <dbReference type="EMBL" id="EGP42694.1"/>
    </source>
</evidence>
<dbReference type="RefSeq" id="WP_006395916.1">
    <property type="nucleotide sequence ID" value="NZ_GL982453.1"/>
</dbReference>
<dbReference type="InterPro" id="IPR037053">
    <property type="entry name" value="Phage_tail_collar_dom_sf"/>
</dbReference>
<evidence type="ECO:0000259" key="1">
    <source>
        <dbReference type="Pfam" id="PF07484"/>
    </source>
</evidence>
<evidence type="ECO:0000313" key="3">
    <source>
        <dbReference type="Proteomes" id="UP000004853"/>
    </source>
</evidence>
<dbReference type="Pfam" id="PF07484">
    <property type="entry name" value="Collar"/>
    <property type="match status" value="1"/>
</dbReference>
<gene>
    <name evidence="2" type="ORF">AXXA_29545</name>
</gene>
<sequence>MAETNFFELFKATWAQNGTTDRISVAQYGTGWAYIGSLPPSVEQFNAVQQLTDQKLTWIYRHLEAVATLTGRALTAPGSDAISYAFQNLDASRLTAGTVPVERLPEKAPAMTVGAAAKWETPRNISISGGATAVAKPFDGSANLTLDVTSVSMSVATGILEPIHGGTGQNWIPPGNYLVGNGTATMTSKTPGQVFNDIGVPSAISDMAQRILYSPAFMGAPTAPTPAAGDRSARIATTAFVADNSLRKCSTRALPATDVGPVFIIEFGEIWSWVSTPSYTGYRSPNCGQIAYFATESAPPGWLKANGYLLLKTFYPGLFGVVGTKYGPGEANYFKLLDLRGEFIRGWDDGRGVDSGRAFGTAQSDAFQGHRHRFINGSGYIGSGTYGAGFSSNAVDDTKVLDAISDGVNGTPRTANETRPRNVALLACIKI</sequence>
<accession>F7TAA9</accession>
<dbReference type="OrthoDB" id="9810174at2"/>
<dbReference type="HOGENOM" id="CLU_791367_0_0_4"/>
<dbReference type="EMBL" id="AFRQ01000139">
    <property type="protein sequence ID" value="EGP42694.1"/>
    <property type="molecule type" value="Genomic_DNA"/>
</dbReference>
<dbReference type="Proteomes" id="UP000004853">
    <property type="component" value="Unassembled WGS sequence"/>
</dbReference>